<gene>
    <name evidence="4" type="ORF">Fcan01_00390</name>
</gene>
<feature type="compositionally biased region" description="Low complexity" evidence="1">
    <location>
        <begin position="318"/>
        <end position="449"/>
    </location>
</feature>
<dbReference type="AlphaFoldDB" id="A0A226EZ62"/>
<dbReference type="InterPro" id="IPR051495">
    <property type="entry name" value="Epithelial_Barrier/Signaling"/>
</dbReference>
<feature type="region of interest" description="Disordered" evidence="1">
    <location>
        <begin position="294"/>
        <end position="529"/>
    </location>
</feature>
<evidence type="ECO:0000313" key="5">
    <source>
        <dbReference type="Proteomes" id="UP000198287"/>
    </source>
</evidence>
<feature type="chain" id="PRO_5011968558" evidence="2">
    <location>
        <begin position="20"/>
        <end position="529"/>
    </location>
</feature>
<feature type="domain" description="NIDO" evidence="3">
    <location>
        <begin position="131"/>
        <end position="291"/>
    </location>
</feature>
<comment type="caution">
    <text evidence="4">The sequence shown here is derived from an EMBL/GenBank/DDBJ whole genome shotgun (WGS) entry which is preliminary data.</text>
</comment>
<organism evidence="4 5">
    <name type="scientific">Folsomia candida</name>
    <name type="common">Springtail</name>
    <dbReference type="NCBI Taxonomy" id="158441"/>
    <lineage>
        <taxon>Eukaryota</taxon>
        <taxon>Metazoa</taxon>
        <taxon>Ecdysozoa</taxon>
        <taxon>Arthropoda</taxon>
        <taxon>Hexapoda</taxon>
        <taxon>Collembola</taxon>
        <taxon>Entomobryomorpha</taxon>
        <taxon>Isotomoidea</taxon>
        <taxon>Isotomidae</taxon>
        <taxon>Proisotominae</taxon>
        <taxon>Folsomia</taxon>
    </lineage>
</organism>
<proteinExistence type="predicted"/>
<dbReference type="Proteomes" id="UP000198287">
    <property type="component" value="Unassembled WGS sequence"/>
</dbReference>
<dbReference type="Pfam" id="PF06119">
    <property type="entry name" value="NIDO"/>
    <property type="match status" value="1"/>
</dbReference>
<dbReference type="PANTHER" id="PTHR13802:SF59">
    <property type="entry name" value="SUSHI DOMAIN-CONTAINING PROTEIN 2"/>
    <property type="match status" value="1"/>
</dbReference>
<dbReference type="GO" id="GO:0007160">
    <property type="term" value="P:cell-matrix adhesion"/>
    <property type="evidence" value="ECO:0007669"/>
    <property type="project" value="InterPro"/>
</dbReference>
<protein>
    <submittedName>
        <fullName evidence="4">Sushi, nidogen and EGF-like domain-containing protein 1</fullName>
    </submittedName>
</protein>
<sequence>MAAYLRVLLLTEYLRGALAQVLEEPAPVTERPEQSLSQLTFLPFGEKYGDEKVAYTALIPSCIDVSTSGPLKERGTPINFLAKAEIFICAKAEFGGVYFGHGDFNYDVTNVDGGFCTGPTTHPSVLAFFNYFESSKDKGTVTHRVTIDPAIMNSVKGLIAPAFPEAGNLTWTYVITYNKKSRHGSIEVPACGGPKNRIQIMIVAGPKESYTIFLYKQLEWVDAPEQCPAHPHHGKKSMHTQVGFVATWRQGQERYVHNLPGSCSAEVAQLASTSKTGQPGVWVFRTDREEIEEKYEDNEENMQSTAQHRGKYTVMPNSSTSYPCSRSTPSYTSSTEPSSTEPSSTEPGYTEEPSTTEPTSTELSSTEPSSTEPGYTEEPSTTEPTSTELSSTEPTSTELSSTEPSFTEPDYTEPSTTEPSFTEPDYTEPSTTEPSFTEPDYTEPSTTDPTEPDYTEPSTTDPTEPDYTEPSTTDPTEPDYTEPSTSEPSFTEPDYTEPSSTEPDHTEPSSTETSSTGQTTVEAWYEEPK</sequence>
<name>A0A226EZ62_FOLCA</name>
<feature type="signal peptide" evidence="2">
    <location>
        <begin position="1"/>
        <end position="19"/>
    </location>
</feature>
<evidence type="ECO:0000256" key="2">
    <source>
        <dbReference type="SAM" id="SignalP"/>
    </source>
</evidence>
<evidence type="ECO:0000259" key="3">
    <source>
        <dbReference type="SMART" id="SM00539"/>
    </source>
</evidence>
<feature type="compositionally biased region" description="Low complexity" evidence="1">
    <location>
        <begin position="508"/>
        <end position="522"/>
    </location>
</feature>
<dbReference type="InterPro" id="IPR003886">
    <property type="entry name" value="NIDO_dom"/>
</dbReference>
<dbReference type="SMART" id="SM00539">
    <property type="entry name" value="NIDO"/>
    <property type="match status" value="1"/>
</dbReference>
<keyword evidence="2" id="KW-0732">Signal</keyword>
<dbReference type="EMBL" id="LNIX01000001">
    <property type="protein sequence ID" value="OXA62875.1"/>
    <property type="molecule type" value="Genomic_DNA"/>
</dbReference>
<evidence type="ECO:0000313" key="4">
    <source>
        <dbReference type="EMBL" id="OXA62875.1"/>
    </source>
</evidence>
<keyword evidence="5" id="KW-1185">Reference proteome</keyword>
<dbReference type="PANTHER" id="PTHR13802">
    <property type="entry name" value="MUCIN 4-RELATED"/>
    <property type="match status" value="1"/>
</dbReference>
<evidence type="ECO:0000256" key="1">
    <source>
        <dbReference type="SAM" id="MobiDB-lite"/>
    </source>
</evidence>
<accession>A0A226EZ62</accession>
<dbReference type="STRING" id="158441.A0A226EZ62"/>
<reference evidence="4 5" key="1">
    <citation type="submission" date="2015-12" db="EMBL/GenBank/DDBJ databases">
        <title>The genome of Folsomia candida.</title>
        <authorList>
            <person name="Faddeeva A."/>
            <person name="Derks M.F."/>
            <person name="Anvar Y."/>
            <person name="Smit S."/>
            <person name="Van Straalen N."/>
            <person name="Roelofs D."/>
        </authorList>
    </citation>
    <scope>NUCLEOTIDE SEQUENCE [LARGE SCALE GENOMIC DNA]</scope>
    <source>
        <strain evidence="4 5">VU population</strain>
        <tissue evidence="4">Whole body</tissue>
    </source>
</reference>